<protein>
    <submittedName>
        <fullName evidence="1">Uncharacterized protein</fullName>
    </submittedName>
</protein>
<proteinExistence type="predicted"/>
<sequence length="114" mass="12383">MARKHWEDGLTVVRSTVINQDESLYGHSIIELKNKLRITGANLEPLFSTASMALPSPHTLGLSTAAAFALWSRYFPVDTKISSNEGLLCLSSIGSGGLPALPMQVSSPEWKLRT</sequence>
<evidence type="ECO:0000313" key="2">
    <source>
        <dbReference type="Proteomes" id="UP000226031"/>
    </source>
</evidence>
<gene>
    <name evidence="1" type="ORF">GX50_07961</name>
</gene>
<evidence type="ECO:0000313" key="1">
    <source>
        <dbReference type="EMBL" id="PGH29299.1"/>
    </source>
</evidence>
<reference evidence="1 2" key="1">
    <citation type="submission" date="2017-10" db="EMBL/GenBank/DDBJ databases">
        <title>Comparative genomics in systemic dimorphic fungi from Ajellomycetaceae.</title>
        <authorList>
            <person name="Munoz J.F."/>
            <person name="Mcewen J.G."/>
            <person name="Clay O.K."/>
            <person name="Cuomo C.A."/>
        </authorList>
    </citation>
    <scope>NUCLEOTIDE SEQUENCE [LARGE SCALE GENOMIC DNA]</scope>
    <source>
        <strain evidence="1 2">UAMH4076</strain>
    </source>
</reference>
<dbReference type="AlphaFoldDB" id="A0A2B7Z7V0"/>
<dbReference type="EMBL" id="PDND01000255">
    <property type="protein sequence ID" value="PGH29299.1"/>
    <property type="molecule type" value="Genomic_DNA"/>
</dbReference>
<comment type="caution">
    <text evidence="1">The sequence shown here is derived from an EMBL/GenBank/DDBJ whole genome shotgun (WGS) entry which is preliminary data.</text>
</comment>
<dbReference type="Proteomes" id="UP000226031">
    <property type="component" value="Unassembled WGS sequence"/>
</dbReference>
<organism evidence="1 2">
    <name type="scientific">[Emmonsia] crescens</name>
    <dbReference type="NCBI Taxonomy" id="73230"/>
    <lineage>
        <taxon>Eukaryota</taxon>
        <taxon>Fungi</taxon>
        <taxon>Dikarya</taxon>
        <taxon>Ascomycota</taxon>
        <taxon>Pezizomycotina</taxon>
        <taxon>Eurotiomycetes</taxon>
        <taxon>Eurotiomycetidae</taxon>
        <taxon>Onygenales</taxon>
        <taxon>Ajellomycetaceae</taxon>
        <taxon>Emergomyces</taxon>
    </lineage>
</organism>
<keyword evidence="2" id="KW-1185">Reference proteome</keyword>
<name>A0A2B7Z7V0_9EURO</name>
<accession>A0A2B7Z7V0</accession>